<name>A0A401IPD5_9VIRU</name>
<organism evidence="1">
    <name type="scientific">Metapenaeus ensis nimavirus</name>
    <dbReference type="NCBI Taxonomy" id="2133794"/>
    <lineage>
        <taxon>Viruses</taxon>
        <taxon>Viruses incertae sedis</taxon>
        <taxon>Naldaviricetes</taxon>
        <taxon>Nimaviridae</taxon>
    </lineage>
</organism>
<protein>
    <submittedName>
        <fullName evidence="1">Wsv432-like protein</fullName>
    </submittedName>
</protein>
<accession>A0A401IPD5</accession>
<reference evidence="1" key="1">
    <citation type="journal article" date="2018" name="J. Virol.">
        <title>Crustacean Genome Exploration Reveals the Evolutionary Origin of White Spot Syndrome Virus.</title>
        <authorList>
            <person name="Kawato S."/>
            <person name="Shitara A."/>
            <person name="Wang Y."/>
            <person name="Nozaki R."/>
            <person name="Kondo H."/>
            <person name="Hirono I."/>
        </authorList>
    </citation>
    <scope>NUCLEOTIDE SEQUENCE</scope>
    <source>
        <strain evidence="1">Mikawa-1</strain>
    </source>
</reference>
<dbReference type="EMBL" id="BFCE01000004">
    <property type="protein sequence ID" value="GBG35479.1"/>
    <property type="molecule type" value="Genomic_DNA"/>
</dbReference>
<proteinExistence type="predicted"/>
<evidence type="ECO:0000313" key="1">
    <source>
        <dbReference type="EMBL" id="GBG35479.1"/>
    </source>
</evidence>
<sequence>MSVPVPSVILNNKAIAASSIAIAIHSLAEHADTGKADSEQGSRISISTAYLTIPEAIRKTSFASAPIVYDTLSGRYFPDPCWAILNDSLVTVRDFKNTVVVDLTPLFS</sequence>
<comment type="caution">
    <text evidence="1">The sequence shown here is derived from an EMBL/GenBank/DDBJ whole genome shotgun (WGS) entry which is preliminary data.</text>
</comment>